<reference evidence="1" key="1">
    <citation type="submission" date="2021-02" db="EMBL/GenBank/DDBJ databases">
        <authorList>
            <person name="Nowell W R."/>
        </authorList>
    </citation>
    <scope>NUCLEOTIDE SEQUENCE</scope>
</reference>
<sequence length="96" mass="11366">MIEFYFERTRTNDDILSLDHLLSICKWEKKFKHMLSLVNIPSLSLATFVALYSSKNDCQLITTEDVEHFRSVLHTCLPYYINGYMDVPLSDRFLNR</sequence>
<accession>A0A8S2TRJ6</accession>
<dbReference type="Proteomes" id="UP000681720">
    <property type="component" value="Unassembled WGS sequence"/>
</dbReference>
<organism evidence="1 2">
    <name type="scientific">Rotaria magnacalcarata</name>
    <dbReference type="NCBI Taxonomy" id="392030"/>
    <lineage>
        <taxon>Eukaryota</taxon>
        <taxon>Metazoa</taxon>
        <taxon>Spiralia</taxon>
        <taxon>Gnathifera</taxon>
        <taxon>Rotifera</taxon>
        <taxon>Eurotatoria</taxon>
        <taxon>Bdelloidea</taxon>
        <taxon>Philodinida</taxon>
        <taxon>Philodinidae</taxon>
        <taxon>Rotaria</taxon>
    </lineage>
</organism>
<comment type="caution">
    <text evidence="1">The sequence shown here is derived from an EMBL/GenBank/DDBJ whole genome shotgun (WGS) entry which is preliminary data.</text>
</comment>
<proteinExistence type="predicted"/>
<name>A0A8S2TRJ6_9BILA</name>
<evidence type="ECO:0000313" key="2">
    <source>
        <dbReference type="Proteomes" id="UP000681720"/>
    </source>
</evidence>
<protein>
    <submittedName>
        <fullName evidence="1">Uncharacterized protein</fullName>
    </submittedName>
</protein>
<feature type="non-terminal residue" evidence="1">
    <location>
        <position position="96"/>
    </location>
</feature>
<gene>
    <name evidence="1" type="ORF">GIL414_LOCUS25828</name>
</gene>
<evidence type="ECO:0000313" key="1">
    <source>
        <dbReference type="EMBL" id="CAF4300616.1"/>
    </source>
</evidence>
<dbReference type="EMBL" id="CAJOBJ010036113">
    <property type="protein sequence ID" value="CAF4300616.1"/>
    <property type="molecule type" value="Genomic_DNA"/>
</dbReference>
<dbReference type="AlphaFoldDB" id="A0A8S2TRJ6"/>